<evidence type="ECO:0000256" key="5">
    <source>
        <dbReference type="ARBA" id="ARBA00023180"/>
    </source>
</evidence>
<keyword evidence="2" id="KW-0134">Cell wall</keyword>
<gene>
    <name evidence="7" type="ORF">AYI68_g763</name>
</gene>
<keyword evidence="3" id="KW-0964">Secreted</keyword>
<dbReference type="PANTHER" id="PTHR31018">
    <property type="entry name" value="SPORULATION-SPECIFIC PROTEIN-RELATED"/>
    <property type="match status" value="1"/>
</dbReference>
<feature type="compositionally biased region" description="Low complexity" evidence="6">
    <location>
        <begin position="283"/>
        <end position="297"/>
    </location>
</feature>
<keyword evidence="8" id="KW-1185">Reference proteome</keyword>
<feature type="region of interest" description="Disordered" evidence="6">
    <location>
        <begin position="269"/>
        <end position="298"/>
    </location>
</feature>
<reference evidence="7 8" key="1">
    <citation type="journal article" date="2016" name="Mol. Biol. Evol.">
        <title>Genome-Wide Survey of Gut Fungi (Harpellales) Reveals the First Horizontally Transferred Ubiquitin Gene from a Mosquito Host.</title>
        <authorList>
            <person name="Wang Y."/>
            <person name="White M.M."/>
            <person name="Kvist S."/>
            <person name="Moncalvo J.M."/>
        </authorList>
    </citation>
    <scope>NUCLEOTIDE SEQUENCE [LARGE SCALE GENOMIC DNA]</scope>
    <source>
        <strain evidence="7 8">ALG-7-W6</strain>
    </source>
</reference>
<evidence type="ECO:0000313" key="7">
    <source>
        <dbReference type="EMBL" id="OLY85061.1"/>
    </source>
</evidence>
<dbReference type="EMBL" id="LSSL01000253">
    <property type="protein sequence ID" value="OLY85061.1"/>
    <property type="molecule type" value="Genomic_DNA"/>
</dbReference>
<evidence type="ECO:0000256" key="1">
    <source>
        <dbReference type="ARBA" id="ARBA00004191"/>
    </source>
</evidence>
<evidence type="ECO:0000256" key="6">
    <source>
        <dbReference type="SAM" id="MobiDB-lite"/>
    </source>
</evidence>
<dbReference type="Proteomes" id="UP000187455">
    <property type="component" value="Unassembled WGS sequence"/>
</dbReference>
<dbReference type="Gene3D" id="3.80.20.20">
    <property type="entry name" value="Receptor L-domain"/>
    <property type="match status" value="1"/>
</dbReference>
<keyword evidence="4" id="KW-0732">Signal</keyword>
<evidence type="ECO:0000256" key="4">
    <source>
        <dbReference type="ARBA" id="ARBA00022729"/>
    </source>
</evidence>
<keyword evidence="5" id="KW-0325">Glycoprotein</keyword>
<evidence type="ECO:0000256" key="2">
    <source>
        <dbReference type="ARBA" id="ARBA00022512"/>
    </source>
</evidence>
<organism evidence="7 8">
    <name type="scientific">Smittium mucronatum</name>
    <dbReference type="NCBI Taxonomy" id="133383"/>
    <lineage>
        <taxon>Eukaryota</taxon>
        <taxon>Fungi</taxon>
        <taxon>Fungi incertae sedis</taxon>
        <taxon>Zoopagomycota</taxon>
        <taxon>Kickxellomycotina</taxon>
        <taxon>Harpellomycetes</taxon>
        <taxon>Harpellales</taxon>
        <taxon>Legeriomycetaceae</taxon>
        <taxon>Smittium</taxon>
    </lineage>
</organism>
<dbReference type="OrthoDB" id="536881at2759"/>
<dbReference type="AlphaFoldDB" id="A0A1R0H7I9"/>
<feature type="compositionally biased region" description="Basic and acidic residues" evidence="6">
    <location>
        <begin position="269"/>
        <end position="281"/>
    </location>
</feature>
<dbReference type="InterPro" id="IPR036941">
    <property type="entry name" value="Rcpt_L-dom_sf"/>
</dbReference>
<evidence type="ECO:0000256" key="3">
    <source>
        <dbReference type="ARBA" id="ARBA00022525"/>
    </source>
</evidence>
<proteinExistence type="predicted"/>
<dbReference type="PANTHER" id="PTHR31018:SF3">
    <property type="entry name" value="RECEPTOR PROTEIN-TYROSINE KINASE"/>
    <property type="match status" value="1"/>
</dbReference>
<comment type="caution">
    <text evidence="7">The sequence shown here is derived from an EMBL/GenBank/DDBJ whole genome shotgun (WGS) entry which is preliminary data.</text>
</comment>
<name>A0A1R0H7I9_9FUNG</name>
<comment type="subcellular location">
    <subcellularLocation>
        <location evidence="1">Secreted</location>
        <location evidence="1">Cell wall</location>
    </subcellularLocation>
</comment>
<accession>A0A1R0H7I9</accession>
<evidence type="ECO:0000313" key="8">
    <source>
        <dbReference type="Proteomes" id="UP000187455"/>
    </source>
</evidence>
<dbReference type="STRING" id="133383.A0A1R0H7I9"/>
<protein>
    <submittedName>
        <fullName evidence="7">Sporulation-specific protein 22</fullName>
    </submittedName>
</protein>
<dbReference type="InterPro" id="IPR051648">
    <property type="entry name" value="CWI-Assembly_Regulator"/>
</dbReference>
<dbReference type="SUPFAM" id="SSF52058">
    <property type="entry name" value="L domain-like"/>
    <property type="match status" value="2"/>
</dbReference>
<sequence>MFQVKMENLTSISESFLVTRNPVMIGLSVPMLQSVSKLSLYNNPKMVSLRLDKLERVNDLQVVQTAIHGLGRNSVTRLNSLEIGSNPNFSLIDFSYLVSINGPLSIVNNDPQASGNFPVLKKVGGAVTIRNLARINLEQVSSIGDTFNMIGNSFKNFSLNAVSSAGKDIAIMDNVNLNELSFSNLTSIDGGLQIKNNSALEQISPDSFPKLTTIKGGLNIYGPLTNISLPATTNILGAISIESSESLECNKIKAQFRSASKGLFNCTEKKISSPPTKKELGDSSSIHSSLPSPNPSSTGVPLRIELYQLSLLYFFFIFLH</sequence>